<evidence type="ECO:0000313" key="2">
    <source>
        <dbReference type="Proteomes" id="UP000800038"/>
    </source>
</evidence>
<name>A0A6A5SKB4_9PLEO</name>
<accession>A0A6A5SKB4</accession>
<dbReference type="Proteomes" id="UP000800038">
    <property type="component" value="Unassembled WGS sequence"/>
</dbReference>
<evidence type="ECO:0000313" key="1">
    <source>
        <dbReference type="EMBL" id="KAF1941085.1"/>
    </source>
</evidence>
<keyword evidence="2" id="KW-1185">Reference proteome</keyword>
<sequence length="201" mass="23045">MHALITQLHHHISKNCMNHNRPYVHFLRARSTVAHIVIETQYPGRGPMSFRLLDLFADLRNHIYNFAAIGDGEPKKLLNLRKRPNHALRSENAKALRYCMGLAQASVCGHDFADFHDTFYQDYRFCNGSPRDVTVEVSGVELAAVIFYIIPILRIQALQPEVKCFSLSIEIASISILREFFLFKDFGRGCTTLQDFCELND</sequence>
<gene>
    <name evidence="1" type="ORF">EJ02DRAFT_423432</name>
</gene>
<proteinExistence type="predicted"/>
<reference evidence="1" key="1">
    <citation type="journal article" date="2020" name="Stud. Mycol.">
        <title>101 Dothideomycetes genomes: a test case for predicting lifestyles and emergence of pathogens.</title>
        <authorList>
            <person name="Haridas S."/>
            <person name="Albert R."/>
            <person name="Binder M."/>
            <person name="Bloem J."/>
            <person name="Labutti K."/>
            <person name="Salamov A."/>
            <person name="Andreopoulos B."/>
            <person name="Baker S."/>
            <person name="Barry K."/>
            <person name="Bills G."/>
            <person name="Bluhm B."/>
            <person name="Cannon C."/>
            <person name="Castanera R."/>
            <person name="Culley D."/>
            <person name="Daum C."/>
            <person name="Ezra D."/>
            <person name="Gonzalez J."/>
            <person name="Henrissat B."/>
            <person name="Kuo A."/>
            <person name="Liang C."/>
            <person name="Lipzen A."/>
            <person name="Lutzoni F."/>
            <person name="Magnuson J."/>
            <person name="Mondo S."/>
            <person name="Nolan M."/>
            <person name="Ohm R."/>
            <person name="Pangilinan J."/>
            <person name="Park H.-J."/>
            <person name="Ramirez L."/>
            <person name="Alfaro M."/>
            <person name="Sun H."/>
            <person name="Tritt A."/>
            <person name="Yoshinaga Y."/>
            <person name="Zwiers L.-H."/>
            <person name="Turgeon B."/>
            <person name="Goodwin S."/>
            <person name="Spatafora J."/>
            <person name="Crous P."/>
            <person name="Grigoriev I."/>
        </authorList>
    </citation>
    <scope>NUCLEOTIDE SEQUENCE</scope>
    <source>
        <strain evidence="1">CBS 161.51</strain>
    </source>
</reference>
<protein>
    <submittedName>
        <fullName evidence="1">Uncharacterized protein</fullName>
    </submittedName>
</protein>
<dbReference type="EMBL" id="ML976053">
    <property type="protein sequence ID" value="KAF1941085.1"/>
    <property type="molecule type" value="Genomic_DNA"/>
</dbReference>
<dbReference type="AlphaFoldDB" id="A0A6A5SKB4"/>
<organism evidence="1 2">
    <name type="scientific">Clathrospora elynae</name>
    <dbReference type="NCBI Taxonomy" id="706981"/>
    <lineage>
        <taxon>Eukaryota</taxon>
        <taxon>Fungi</taxon>
        <taxon>Dikarya</taxon>
        <taxon>Ascomycota</taxon>
        <taxon>Pezizomycotina</taxon>
        <taxon>Dothideomycetes</taxon>
        <taxon>Pleosporomycetidae</taxon>
        <taxon>Pleosporales</taxon>
        <taxon>Diademaceae</taxon>
        <taxon>Clathrospora</taxon>
    </lineage>
</organism>